<evidence type="ECO:0000256" key="1">
    <source>
        <dbReference type="SAM" id="MobiDB-lite"/>
    </source>
</evidence>
<reference evidence="2" key="1">
    <citation type="submission" date="2024-05" db="EMBL/GenBank/DDBJ databases">
        <title>Whole genome shotgun sequence of Streptomyces hygroscopicus NBRC 113678.</title>
        <authorList>
            <person name="Komaki H."/>
            <person name="Tamura T."/>
        </authorList>
    </citation>
    <scope>NUCLEOTIDE SEQUENCE</scope>
    <source>
        <strain evidence="2">N11-34</strain>
    </source>
</reference>
<organism evidence="2 3">
    <name type="scientific">Streptomyces hygroscopicus</name>
    <dbReference type="NCBI Taxonomy" id="1912"/>
    <lineage>
        <taxon>Bacteria</taxon>
        <taxon>Bacillati</taxon>
        <taxon>Actinomycetota</taxon>
        <taxon>Actinomycetes</taxon>
        <taxon>Kitasatosporales</taxon>
        <taxon>Streptomycetaceae</taxon>
        <taxon>Streptomyces</taxon>
        <taxon>Streptomyces violaceusniger group</taxon>
    </lineage>
</organism>
<feature type="compositionally biased region" description="Basic and acidic residues" evidence="1">
    <location>
        <begin position="22"/>
        <end position="42"/>
    </location>
</feature>
<keyword evidence="3" id="KW-1185">Reference proteome</keyword>
<gene>
    <name evidence="2" type="ORF">TPA0910_33090</name>
</gene>
<feature type="region of interest" description="Disordered" evidence="1">
    <location>
        <begin position="12"/>
        <end position="42"/>
    </location>
</feature>
<evidence type="ECO:0000313" key="3">
    <source>
        <dbReference type="Proteomes" id="UP001054854"/>
    </source>
</evidence>
<sequence length="98" mass="10805">MRGFGGRGCRAACERPGGGVGREGRRYGEPEYHDRGRYAPADHKRNARGVTSLMPCYPHPDGVLSRTPDADTGHFGSRMVAALIGYRRYRRAGGEARR</sequence>
<name>A0ABQ3U0H6_STRHY</name>
<dbReference type="Proteomes" id="UP001054854">
    <property type="component" value="Unassembled WGS sequence"/>
</dbReference>
<comment type="caution">
    <text evidence="2">The sequence shown here is derived from an EMBL/GenBank/DDBJ whole genome shotgun (WGS) entry which is preliminary data.</text>
</comment>
<accession>A0ABQ3U0H6</accession>
<proteinExistence type="predicted"/>
<protein>
    <submittedName>
        <fullName evidence="2">Uncharacterized protein</fullName>
    </submittedName>
</protein>
<dbReference type="EMBL" id="BNEK01000003">
    <property type="protein sequence ID" value="GHJ28876.1"/>
    <property type="molecule type" value="Genomic_DNA"/>
</dbReference>
<evidence type="ECO:0000313" key="2">
    <source>
        <dbReference type="EMBL" id="GHJ28876.1"/>
    </source>
</evidence>